<dbReference type="AlphaFoldDB" id="A0A6C0G7P3"/>
<dbReference type="SUPFAM" id="SSF52540">
    <property type="entry name" value="P-loop containing nucleoside triphosphate hydrolases"/>
    <property type="match status" value="1"/>
</dbReference>
<evidence type="ECO:0000313" key="12">
    <source>
        <dbReference type="Proteomes" id="UP000476064"/>
    </source>
</evidence>
<dbReference type="PROSITE" id="PS00211">
    <property type="entry name" value="ABC_TRANSPORTER_1"/>
    <property type="match status" value="1"/>
</dbReference>
<evidence type="ECO:0000259" key="10">
    <source>
        <dbReference type="PROSITE" id="PS50893"/>
    </source>
</evidence>
<name>A0A6C0G7P3_9BACL</name>
<keyword evidence="12" id="KW-1185">Reference proteome</keyword>
<evidence type="ECO:0000256" key="4">
    <source>
        <dbReference type="ARBA" id="ARBA00022475"/>
    </source>
</evidence>
<dbReference type="PANTHER" id="PTHR43297">
    <property type="entry name" value="OLIGOPEPTIDE TRANSPORT ATP-BINDING PROTEIN APPD"/>
    <property type="match status" value="1"/>
</dbReference>
<dbReference type="GO" id="GO:0016887">
    <property type="term" value="F:ATP hydrolysis activity"/>
    <property type="evidence" value="ECO:0007669"/>
    <property type="project" value="InterPro"/>
</dbReference>
<keyword evidence="8" id="KW-1278">Translocase</keyword>
<dbReference type="FunFam" id="3.40.50.300:FF:000016">
    <property type="entry name" value="Oligopeptide ABC transporter ATP-binding component"/>
    <property type="match status" value="1"/>
</dbReference>
<dbReference type="InterPro" id="IPR013563">
    <property type="entry name" value="Oligopep_ABC_C"/>
</dbReference>
<dbReference type="GO" id="GO:0005524">
    <property type="term" value="F:ATP binding"/>
    <property type="evidence" value="ECO:0007669"/>
    <property type="project" value="UniProtKB-KW"/>
</dbReference>
<comment type="similarity">
    <text evidence="2">Belongs to the ABC transporter superfamily.</text>
</comment>
<reference evidence="11 12" key="1">
    <citation type="submission" date="2020-01" db="EMBL/GenBank/DDBJ databases">
        <title>Paenibacillus sp. nov., isolated from tomato rhizosphere.</title>
        <authorList>
            <person name="Weon H.-Y."/>
            <person name="Lee S.A."/>
        </authorList>
    </citation>
    <scope>NUCLEOTIDE SEQUENCE [LARGE SCALE GENOMIC DNA]</scope>
    <source>
        <strain evidence="11 12">12200R-189</strain>
    </source>
</reference>
<organism evidence="11 12">
    <name type="scientific">Paenibacillus lycopersici</name>
    <dbReference type="NCBI Taxonomy" id="2704462"/>
    <lineage>
        <taxon>Bacteria</taxon>
        <taxon>Bacillati</taxon>
        <taxon>Bacillota</taxon>
        <taxon>Bacilli</taxon>
        <taxon>Bacillales</taxon>
        <taxon>Paenibacillaceae</taxon>
        <taxon>Paenibacillus</taxon>
    </lineage>
</organism>
<dbReference type="Pfam" id="PF08352">
    <property type="entry name" value="oligo_HPY"/>
    <property type="match status" value="1"/>
</dbReference>
<gene>
    <name evidence="11" type="ORF">GXP70_06460</name>
</gene>
<dbReference type="NCBIfam" id="TIGR01727">
    <property type="entry name" value="oligo_HPY"/>
    <property type="match status" value="1"/>
</dbReference>
<dbReference type="Proteomes" id="UP000476064">
    <property type="component" value="Chromosome"/>
</dbReference>
<dbReference type="EMBL" id="CP048209">
    <property type="protein sequence ID" value="QHT63771.1"/>
    <property type="molecule type" value="Genomic_DNA"/>
</dbReference>
<dbReference type="SMART" id="SM00382">
    <property type="entry name" value="AAA"/>
    <property type="match status" value="1"/>
</dbReference>
<dbReference type="Pfam" id="PF00005">
    <property type="entry name" value="ABC_tran"/>
    <property type="match status" value="1"/>
</dbReference>
<dbReference type="PANTHER" id="PTHR43297:SF14">
    <property type="entry name" value="ATPASE AAA-TYPE CORE DOMAIN-CONTAINING PROTEIN"/>
    <property type="match status" value="1"/>
</dbReference>
<dbReference type="GO" id="GO:0005886">
    <property type="term" value="C:plasma membrane"/>
    <property type="evidence" value="ECO:0007669"/>
    <property type="project" value="UniProtKB-SubCell"/>
</dbReference>
<accession>A0A6C0G7P3</accession>
<dbReference type="InterPro" id="IPR003439">
    <property type="entry name" value="ABC_transporter-like_ATP-bd"/>
</dbReference>
<dbReference type="KEGG" id="plyc:GXP70_06460"/>
<proteinExistence type="inferred from homology"/>
<protein>
    <submittedName>
        <fullName evidence="11">ABC transporter ATP-binding protein</fullName>
    </submittedName>
</protein>
<feature type="domain" description="ABC transporter" evidence="10">
    <location>
        <begin position="1"/>
        <end position="259"/>
    </location>
</feature>
<evidence type="ECO:0000256" key="7">
    <source>
        <dbReference type="ARBA" id="ARBA00022840"/>
    </source>
</evidence>
<dbReference type="InterPro" id="IPR050388">
    <property type="entry name" value="ABC_Ni/Peptide_Import"/>
</dbReference>
<sequence length="327" mass="36011">MKDVKVQFRLDEGLLKAVDGIDLRIKRGKTLGIVGESGCGKSVTSQALLRIVPKPGEVHGEIKLTRKKQDGSFEVVDLTKLDARGKEIRDIRGGEIAMIFQEPMKAFSPIHTIGNQIMEAILLHSTSDKEEAYRIGVDILKKVGMSNPEQRMSEYPHQLSGGMRQRAMIAMALSCSPSILIADEPTTALDVTVQAQVLQLINDLKANNNTSVIFITHDLGVIAEMSDDVAVMYLGKVVEYTDVDTLFHNPKHPYTRALLNSIPSVMRESKRLESIEGTVPFPMNLPKGCGFYSRCKLAKDGVCNVDDVPLVEVAEGHAVRCLRLDSI</sequence>
<evidence type="ECO:0000313" key="11">
    <source>
        <dbReference type="EMBL" id="QHT63771.1"/>
    </source>
</evidence>
<dbReference type="PROSITE" id="PS50893">
    <property type="entry name" value="ABC_TRANSPORTER_2"/>
    <property type="match status" value="1"/>
</dbReference>
<dbReference type="CDD" id="cd03257">
    <property type="entry name" value="ABC_NikE_OppD_transporters"/>
    <property type="match status" value="1"/>
</dbReference>
<evidence type="ECO:0000256" key="9">
    <source>
        <dbReference type="ARBA" id="ARBA00023136"/>
    </source>
</evidence>
<dbReference type="Gene3D" id="3.40.50.300">
    <property type="entry name" value="P-loop containing nucleotide triphosphate hydrolases"/>
    <property type="match status" value="1"/>
</dbReference>
<evidence type="ECO:0000256" key="2">
    <source>
        <dbReference type="ARBA" id="ARBA00005417"/>
    </source>
</evidence>
<keyword evidence="9" id="KW-0472">Membrane</keyword>
<evidence type="ECO:0000256" key="1">
    <source>
        <dbReference type="ARBA" id="ARBA00004202"/>
    </source>
</evidence>
<dbReference type="InterPro" id="IPR003593">
    <property type="entry name" value="AAA+_ATPase"/>
</dbReference>
<keyword evidence="4" id="KW-1003">Cell membrane</keyword>
<evidence type="ECO:0000256" key="5">
    <source>
        <dbReference type="ARBA" id="ARBA00022519"/>
    </source>
</evidence>
<dbReference type="InterPro" id="IPR017871">
    <property type="entry name" value="ABC_transporter-like_CS"/>
</dbReference>
<comment type="subcellular location">
    <subcellularLocation>
        <location evidence="1">Cell membrane</location>
        <topology evidence="1">Peripheral membrane protein</topology>
    </subcellularLocation>
</comment>
<keyword evidence="6" id="KW-0547">Nucleotide-binding</keyword>
<keyword evidence="3" id="KW-0813">Transport</keyword>
<evidence type="ECO:0000256" key="8">
    <source>
        <dbReference type="ARBA" id="ARBA00022967"/>
    </source>
</evidence>
<evidence type="ECO:0000256" key="3">
    <source>
        <dbReference type="ARBA" id="ARBA00022448"/>
    </source>
</evidence>
<dbReference type="GO" id="GO:0015833">
    <property type="term" value="P:peptide transport"/>
    <property type="evidence" value="ECO:0007669"/>
    <property type="project" value="InterPro"/>
</dbReference>
<keyword evidence="5" id="KW-0997">Cell inner membrane</keyword>
<evidence type="ECO:0000256" key="6">
    <source>
        <dbReference type="ARBA" id="ARBA00022741"/>
    </source>
</evidence>
<dbReference type="InterPro" id="IPR027417">
    <property type="entry name" value="P-loop_NTPase"/>
</dbReference>
<keyword evidence="7 11" id="KW-0067">ATP-binding</keyword>